<evidence type="ECO:0000256" key="2">
    <source>
        <dbReference type="ARBA" id="ARBA00022840"/>
    </source>
</evidence>
<dbReference type="InterPro" id="IPR027417">
    <property type="entry name" value="P-loop_NTPase"/>
</dbReference>
<gene>
    <name evidence="6" type="primary">LOC115459060</name>
</gene>
<dbReference type="GO" id="GO:0016887">
    <property type="term" value="F:ATP hydrolysis activity"/>
    <property type="evidence" value="ECO:0007669"/>
    <property type="project" value="InterPro"/>
</dbReference>
<feature type="domain" description="Midasin AAA lid" evidence="4">
    <location>
        <begin position="456"/>
        <end position="580"/>
    </location>
</feature>
<reference evidence="6" key="1">
    <citation type="submission" date="2025-08" db="UniProtKB">
        <authorList>
            <consortium name="RefSeq"/>
        </authorList>
    </citation>
    <scope>IDENTIFICATION</scope>
</reference>
<dbReference type="OrthoDB" id="422220at2759"/>
<dbReference type="InterPro" id="IPR011704">
    <property type="entry name" value="ATPase_dyneun-rel_AAA"/>
</dbReference>
<dbReference type="GO" id="GO:0030687">
    <property type="term" value="C:preribosome, large subunit precursor"/>
    <property type="evidence" value="ECO:0007669"/>
    <property type="project" value="TreeGrafter"/>
</dbReference>
<dbReference type="FunFam" id="3.40.50.300:FF:000582">
    <property type="entry name" value="Midasin"/>
    <property type="match status" value="1"/>
</dbReference>
<dbReference type="Pfam" id="PF17867">
    <property type="entry name" value="AAA_lid_7"/>
    <property type="match status" value="1"/>
</dbReference>
<evidence type="ECO:0000259" key="3">
    <source>
        <dbReference type="Pfam" id="PF07728"/>
    </source>
</evidence>
<dbReference type="GO" id="GO:0000027">
    <property type="term" value="P:ribosomal large subunit assembly"/>
    <property type="evidence" value="ECO:0007669"/>
    <property type="project" value="TreeGrafter"/>
</dbReference>
<dbReference type="Proteomes" id="UP000515156">
    <property type="component" value="Unplaced"/>
</dbReference>
<proteinExistence type="predicted"/>
<feature type="non-terminal residue" evidence="6">
    <location>
        <position position="1"/>
    </location>
</feature>
<dbReference type="GeneID" id="115459060"/>
<dbReference type="Gene3D" id="3.40.50.300">
    <property type="entry name" value="P-loop containing nucleotide triphosphate hydrolases"/>
    <property type="match status" value="2"/>
</dbReference>
<dbReference type="KEGG" id="muo:115459060"/>
<dbReference type="SUPFAM" id="SSF52540">
    <property type="entry name" value="P-loop containing nucleoside triphosphate hydrolases"/>
    <property type="match status" value="2"/>
</dbReference>
<feature type="domain" description="ATPase dynein-related AAA" evidence="3">
    <location>
        <begin position="301"/>
        <end position="422"/>
    </location>
</feature>
<name>A0A6P7X3V7_9AMPH</name>
<sequence length="844" mass="95708">ASFRRVRRASTSELGRLLSRPIWTSQDRQYILGALAQLLLDKEYTSLIGRQLRPLLLDLLQRNADAIKAGNQINHDLHERHCVAMSKLIGSHPDVLPFALRYFQVSSPVFQRLFLESSDSSTIRYGRRRMKLRDLMEAAYRFLQHEPSLLRELWDWSVCLPLLRSHDTAVRWYTANCLAVVTSMNDEHRLTFLKKILSPDEIIYFKLKLLEEVHAQNIEKSLVLANPDITLWHRRKSLPHKQDQIVSEDLCSSVVAVCGVVLPKQQLKPKDEESISHLILVESTCKNLQRLAMAVSFQNAVLLEGPIGCGKTALVEYLAAVTGRVRPPDILKVQLGDQTDSKTLLGMYRCTDIPGEFVWQPGTLTQAVTSGQWILLEDIDYAPLDVISVLIPLLENGELLIPGWGDCIKVAPGFQFFATRRLLSSSTGWYRQQNAYATLLDKYWVKIQLDNMTKAELKEVLVKRYPSLKVTSDRLLEIYIQLTGDKHQRQNGDTVGREQAADTMLEQIKEEKAPTLEGRGLSLRDLLKWCNRIVHNFDSSSPDTALNVFQEALDCFTAMLPKQGSRLKMAEAIGSKLNISKEKTEYYCLLYKPAITIGELEVTVGRVEVLRKQTETLLIQREKQTFAATRPSSLLLEQLALCINRGEPVLLVGETGTGKTSAVQYLAKVTGHRLRVVNMNQQSDTADLLGGYKPVDHRLIWLPLREGFEELFIQTFSQKQNAKFLGHIQTCYRHKRWHVLLKLMQHIHKVAIGKERQTSHMGSLLKEKWEAFGLQLNHAQQQMKMTENALVFAFVEGTLTQAVKKGEWILLDEINLAAAETLECLSGLLEGCCGSLVLLDRGDT</sequence>
<keyword evidence="5" id="KW-1185">Reference proteome</keyword>
<dbReference type="InterPro" id="IPR040848">
    <property type="entry name" value="AAA_lid_7"/>
</dbReference>
<dbReference type="Pfam" id="PF07728">
    <property type="entry name" value="AAA_5"/>
    <property type="match status" value="2"/>
</dbReference>
<dbReference type="InParanoid" id="A0A6P7X3V7"/>
<dbReference type="RefSeq" id="XP_030044784.1">
    <property type="nucleotide sequence ID" value="XM_030188924.1"/>
</dbReference>
<feature type="domain" description="ATPase dynein-related AAA" evidence="3">
    <location>
        <begin position="648"/>
        <end position="696"/>
    </location>
</feature>
<dbReference type="GO" id="GO:0005634">
    <property type="term" value="C:nucleus"/>
    <property type="evidence" value="ECO:0007669"/>
    <property type="project" value="TreeGrafter"/>
</dbReference>
<keyword evidence="1" id="KW-0547">Nucleotide-binding</keyword>
<keyword evidence="2" id="KW-0067">ATP-binding</keyword>
<protein>
    <submittedName>
        <fullName evidence="6">Midasin-like</fullName>
    </submittedName>
</protein>
<dbReference type="AlphaFoldDB" id="A0A6P7X3V7"/>
<dbReference type="GO" id="GO:0000055">
    <property type="term" value="P:ribosomal large subunit export from nucleus"/>
    <property type="evidence" value="ECO:0007669"/>
    <property type="project" value="TreeGrafter"/>
</dbReference>
<dbReference type="GO" id="GO:0005524">
    <property type="term" value="F:ATP binding"/>
    <property type="evidence" value="ECO:0007669"/>
    <property type="project" value="UniProtKB-KW"/>
</dbReference>
<evidence type="ECO:0000313" key="5">
    <source>
        <dbReference type="Proteomes" id="UP000515156"/>
    </source>
</evidence>
<feature type="non-terminal residue" evidence="6">
    <location>
        <position position="844"/>
    </location>
</feature>
<evidence type="ECO:0000313" key="6">
    <source>
        <dbReference type="RefSeq" id="XP_030044784.1"/>
    </source>
</evidence>
<dbReference type="SUPFAM" id="SSF48371">
    <property type="entry name" value="ARM repeat"/>
    <property type="match status" value="1"/>
</dbReference>
<dbReference type="InterPro" id="IPR016024">
    <property type="entry name" value="ARM-type_fold"/>
</dbReference>
<evidence type="ECO:0000256" key="1">
    <source>
        <dbReference type="ARBA" id="ARBA00022741"/>
    </source>
</evidence>
<dbReference type="PANTHER" id="PTHR48103">
    <property type="entry name" value="MIDASIN-RELATED"/>
    <property type="match status" value="1"/>
</dbReference>
<evidence type="ECO:0000259" key="4">
    <source>
        <dbReference type="Pfam" id="PF17867"/>
    </source>
</evidence>
<accession>A0A6P7X3V7</accession>
<dbReference type="PANTHER" id="PTHR48103:SF2">
    <property type="entry name" value="MIDASIN"/>
    <property type="match status" value="1"/>
</dbReference>
<organism evidence="5 6">
    <name type="scientific">Microcaecilia unicolor</name>
    <dbReference type="NCBI Taxonomy" id="1415580"/>
    <lineage>
        <taxon>Eukaryota</taxon>
        <taxon>Metazoa</taxon>
        <taxon>Chordata</taxon>
        <taxon>Craniata</taxon>
        <taxon>Vertebrata</taxon>
        <taxon>Euteleostomi</taxon>
        <taxon>Amphibia</taxon>
        <taxon>Gymnophiona</taxon>
        <taxon>Siphonopidae</taxon>
        <taxon>Microcaecilia</taxon>
    </lineage>
</organism>